<feature type="compositionally biased region" description="Basic and acidic residues" evidence="1">
    <location>
        <begin position="571"/>
        <end position="591"/>
    </location>
</feature>
<accession>A0A7G2C2Q8</accession>
<evidence type="ECO:0000313" key="2">
    <source>
        <dbReference type="EMBL" id="CAD2213524.1"/>
    </source>
</evidence>
<sequence>MMRGSLLLNASSPSPSASSPFLKMFYTYAEKQSNSFLGRWELRQVAFDATHRYIYYSSSDLRETTVADVEPLPPKSMDAISRLQEHTSPTTASVPNDQMTPFGTQRSIVVLEAPVQPSKPHEIAWKRKMKVTQINRVSIEQKFSTSDPHLREFDFYQIEIVGEERPLATGEIPPAGPLLCPSAGLSGLPDRLRDDNEEYIRDPNFLKELYDSIKELFRQLKAERDRLADSGADMSDYKENIQTVPSPKANKKGKRGTFILRLRSEYEFIRFFYTVRTVLGYDKLCVRMFRGLPPYDPRNGITFATVPMTLWQNFKVLEDVVFYTLVRGHLIGRDSAGGLNLSIKDAYLCITHDMVLILRHSGTIPKWIRLTDIKEFYYNHKCFQPYVVFIGEPGRAIDLIFIPQPPAYGEIAQERFNPVVETLRIHRILYATCFSSLTEARKVIHMNFTPEPSVRSFVEVYEDASAHRLNFDNFLVTSTGVSCPLPKEQLAEVWQQVNSVYRQNRIAMDNTVIPLYKNHTNDVSFTADQVTVLERRLAQQRRSRDDIVGVSLSEAHLEAAGGQRQPSASARYRDPSDQVTPVEERSLRLSDNEASMSGPNATALLSRGDFIEQNLQTPVVAVGPQVDERSGSDNMSFGSVTSVSYAVANARYLTQEELKELDLEGMVEHHTLVSGHTPTTTGLDKKWQEILAPTPELHIRNIVNESFTALQGSPLHSAVLEAQTRKSGKEKDHHQCDT</sequence>
<dbReference type="EMBL" id="LR877146">
    <property type="protein sequence ID" value="CAD2213524.1"/>
    <property type="molecule type" value="Genomic_DNA"/>
</dbReference>
<dbReference type="AlphaFoldDB" id="A0A7G2C2Q8"/>
<proteinExistence type="predicted"/>
<reference evidence="2 3" key="1">
    <citation type="submission" date="2020-08" db="EMBL/GenBank/DDBJ databases">
        <authorList>
            <person name="Newling K."/>
            <person name="Davey J."/>
            <person name="Forrester S."/>
        </authorList>
    </citation>
    <scope>NUCLEOTIDE SEQUENCE [LARGE SCALE GENOMIC DNA]</scope>
    <source>
        <strain evidence="3">Crithidia deanei Carvalho (ATCC PRA-265)</strain>
    </source>
</reference>
<name>A0A7G2C2Q8_9TRYP</name>
<evidence type="ECO:0000256" key="1">
    <source>
        <dbReference type="SAM" id="MobiDB-lite"/>
    </source>
</evidence>
<gene>
    <name evidence="2" type="ORF">ADEAN_000096700</name>
</gene>
<dbReference type="VEuPathDB" id="TriTrypDB:ADEAN_000096700"/>
<dbReference type="OrthoDB" id="271685at2759"/>
<dbReference type="Proteomes" id="UP000515908">
    <property type="component" value="Chromosome 02"/>
</dbReference>
<evidence type="ECO:0000313" key="3">
    <source>
        <dbReference type="Proteomes" id="UP000515908"/>
    </source>
</evidence>
<feature type="region of interest" description="Disordered" evidence="1">
    <location>
        <begin position="558"/>
        <end position="598"/>
    </location>
</feature>
<keyword evidence="3" id="KW-1185">Reference proteome</keyword>
<organism evidence="2 3">
    <name type="scientific">Angomonas deanei</name>
    <dbReference type="NCBI Taxonomy" id="59799"/>
    <lineage>
        <taxon>Eukaryota</taxon>
        <taxon>Discoba</taxon>
        <taxon>Euglenozoa</taxon>
        <taxon>Kinetoplastea</taxon>
        <taxon>Metakinetoplastina</taxon>
        <taxon>Trypanosomatida</taxon>
        <taxon>Trypanosomatidae</taxon>
        <taxon>Strigomonadinae</taxon>
        <taxon>Angomonas</taxon>
    </lineage>
</organism>
<protein>
    <submittedName>
        <fullName evidence="2">Uncharacterized protein</fullName>
    </submittedName>
</protein>